<name>A0A1S9DBJ9_ASPOZ</name>
<evidence type="ECO:0000313" key="2">
    <source>
        <dbReference type="EMBL" id="OOO06461.1"/>
    </source>
</evidence>
<organism evidence="2 3">
    <name type="scientific">Aspergillus oryzae</name>
    <name type="common">Yellow koji mold</name>
    <dbReference type="NCBI Taxonomy" id="5062"/>
    <lineage>
        <taxon>Eukaryota</taxon>
        <taxon>Fungi</taxon>
        <taxon>Dikarya</taxon>
        <taxon>Ascomycota</taxon>
        <taxon>Pezizomycotina</taxon>
        <taxon>Eurotiomycetes</taxon>
        <taxon>Eurotiomycetidae</taxon>
        <taxon>Eurotiales</taxon>
        <taxon>Aspergillaceae</taxon>
        <taxon>Aspergillus</taxon>
        <taxon>Aspergillus subgen. Circumdati</taxon>
    </lineage>
</organism>
<dbReference type="AlphaFoldDB" id="A0A1S9DBJ9"/>
<accession>A0A1S9DBJ9</accession>
<evidence type="ECO:0000313" key="3">
    <source>
        <dbReference type="Proteomes" id="UP000190312"/>
    </source>
</evidence>
<dbReference type="Proteomes" id="UP000190312">
    <property type="component" value="Unassembled WGS sequence"/>
</dbReference>
<proteinExistence type="predicted"/>
<reference evidence="2 3" key="1">
    <citation type="submission" date="2016-10" db="EMBL/GenBank/DDBJ databases">
        <title>Genome sequencing of Aspergillus oryzae BCC7051.</title>
        <authorList>
            <person name="Thammarongtham C."/>
            <person name="Vorapreeda T."/>
            <person name="Nookaew I."/>
            <person name="Srisuk T."/>
            <person name="Land M."/>
            <person name="Jeennor S."/>
            <person name="Laoteng K."/>
        </authorList>
    </citation>
    <scope>NUCLEOTIDE SEQUENCE [LARGE SCALE GENOMIC DNA]</scope>
    <source>
        <strain evidence="2 3">BCC7051</strain>
    </source>
</reference>
<feature type="chain" id="PRO_5012300833" evidence="1">
    <location>
        <begin position="20"/>
        <end position="87"/>
    </location>
</feature>
<dbReference type="EMBL" id="MKZY01000008">
    <property type="protein sequence ID" value="OOO06461.1"/>
    <property type="molecule type" value="Genomic_DNA"/>
</dbReference>
<evidence type="ECO:0000256" key="1">
    <source>
        <dbReference type="SAM" id="SignalP"/>
    </source>
</evidence>
<sequence>MQLLPAFIAALTLSSGVLAQGWHGCAGGFECHGDEECRNQPDCQQLAHHNPDKIHCGQANHPYACWATTQLEVAKRGEEKTDVSYEL</sequence>
<gene>
    <name evidence="2" type="ORF">OAory_01021220</name>
</gene>
<keyword evidence="1" id="KW-0732">Signal</keyword>
<protein>
    <submittedName>
        <fullName evidence="2">Uncharacterized protein</fullName>
    </submittedName>
</protein>
<comment type="caution">
    <text evidence="2">The sequence shown here is derived from an EMBL/GenBank/DDBJ whole genome shotgun (WGS) entry which is preliminary data.</text>
</comment>
<feature type="signal peptide" evidence="1">
    <location>
        <begin position="1"/>
        <end position="19"/>
    </location>
</feature>
<dbReference type="OrthoDB" id="4505290at2759"/>